<dbReference type="AlphaFoldDB" id="A0AAV0BSA3"/>
<comment type="caution">
    <text evidence="2">The sequence shown here is derived from an EMBL/GenBank/DDBJ whole genome shotgun (WGS) entry which is preliminary data.</text>
</comment>
<gene>
    <name evidence="2" type="ORF">PPACK8108_LOCUS24772</name>
</gene>
<sequence>MKEIRSVFKVLTFSSILIGLVISATINQNDRLEDLTRRYTDELKYENGLIEGMELYLEMEEEDSDESDIGMKKISDRAKSFLESQYDLLRPRQELVELIPTDSVVNTEALEYIAAVGSRHSAREFKKYPVLESIKTLKVKNARAQIFDNILLSLAKQSVREEREMLEDLEQEDKSYDRENFRGKILSKEKEGPNVPSKLSGQQHKPITSKTTVSLTYCSHERKVSEE</sequence>
<feature type="compositionally biased region" description="Polar residues" evidence="1">
    <location>
        <begin position="197"/>
        <end position="217"/>
    </location>
</feature>
<evidence type="ECO:0000256" key="1">
    <source>
        <dbReference type="SAM" id="MobiDB-lite"/>
    </source>
</evidence>
<dbReference type="Proteomes" id="UP001153365">
    <property type="component" value="Unassembled WGS sequence"/>
</dbReference>
<proteinExistence type="predicted"/>
<feature type="compositionally biased region" description="Basic and acidic residues" evidence="1">
    <location>
        <begin position="172"/>
        <end position="192"/>
    </location>
</feature>
<evidence type="ECO:0000313" key="2">
    <source>
        <dbReference type="EMBL" id="CAH7689646.1"/>
    </source>
</evidence>
<organism evidence="2 3">
    <name type="scientific">Phakopsora pachyrhizi</name>
    <name type="common">Asian soybean rust disease fungus</name>
    <dbReference type="NCBI Taxonomy" id="170000"/>
    <lineage>
        <taxon>Eukaryota</taxon>
        <taxon>Fungi</taxon>
        <taxon>Dikarya</taxon>
        <taxon>Basidiomycota</taxon>
        <taxon>Pucciniomycotina</taxon>
        <taxon>Pucciniomycetes</taxon>
        <taxon>Pucciniales</taxon>
        <taxon>Phakopsoraceae</taxon>
        <taxon>Phakopsora</taxon>
    </lineage>
</organism>
<keyword evidence="3" id="KW-1185">Reference proteome</keyword>
<evidence type="ECO:0000313" key="3">
    <source>
        <dbReference type="Proteomes" id="UP001153365"/>
    </source>
</evidence>
<dbReference type="EMBL" id="CALTRL010006111">
    <property type="protein sequence ID" value="CAH7689646.1"/>
    <property type="molecule type" value="Genomic_DNA"/>
</dbReference>
<feature type="region of interest" description="Disordered" evidence="1">
    <location>
        <begin position="166"/>
        <end position="227"/>
    </location>
</feature>
<reference evidence="2" key="1">
    <citation type="submission" date="2022-06" db="EMBL/GenBank/DDBJ databases">
        <authorList>
            <consortium name="SYNGENTA / RWTH Aachen University"/>
        </authorList>
    </citation>
    <scope>NUCLEOTIDE SEQUENCE</scope>
</reference>
<accession>A0AAV0BSA3</accession>
<protein>
    <submittedName>
        <fullName evidence="2">Uncharacterized protein</fullName>
    </submittedName>
</protein>
<name>A0AAV0BSA3_PHAPC</name>